<dbReference type="AlphaFoldDB" id="A0A6V8KME7"/>
<dbReference type="RefSeq" id="WP_173066298.1">
    <property type="nucleotide sequence ID" value="NZ_BAABGO010000032.1"/>
</dbReference>
<feature type="transmembrane region" description="Helical" evidence="1">
    <location>
        <begin position="62"/>
        <end position="80"/>
    </location>
</feature>
<organism evidence="2 3">
    <name type="scientific">Phytohabitans houttuyneae</name>
    <dbReference type="NCBI Taxonomy" id="1076126"/>
    <lineage>
        <taxon>Bacteria</taxon>
        <taxon>Bacillati</taxon>
        <taxon>Actinomycetota</taxon>
        <taxon>Actinomycetes</taxon>
        <taxon>Micromonosporales</taxon>
        <taxon>Micromonosporaceae</taxon>
    </lineage>
</organism>
<comment type="caution">
    <text evidence="2">The sequence shown here is derived from an EMBL/GenBank/DDBJ whole genome shotgun (WGS) entry which is preliminary data.</text>
</comment>
<name>A0A6V8KME7_9ACTN</name>
<reference evidence="2 3" key="2">
    <citation type="submission" date="2020-03" db="EMBL/GenBank/DDBJ databases">
        <authorList>
            <person name="Ichikawa N."/>
            <person name="Kimura A."/>
            <person name="Kitahashi Y."/>
            <person name="Uohara A."/>
        </authorList>
    </citation>
    <scope>NUCLEOTIDE SEQUENCE [LARGE SCALE GENOMIC DNA]</scope>
    <source>
        <strain evidence="2 3">NBRC 108639</strain>
    </source>
</reference>
<evidence type="ECO:0000313" key="3">
    <source>
        <dbReference type="Proteomes" id="UP000482800"/>
    </source>
</evidence>
<reference evidence="2 3" key="1">
    <citation type="submission" date="2020-03" db="EMBL/GenBank/DDBJ databases">
        <title>Whole genome shotgun sequence of Phytohabitans houttuyneae NBRC 108639.</title>
        <authorList>
            <person name="Komaki H."/>
            <person name="Tamura T."/>
        </authorList>
    </citation>
    <scope>NUCLEOTIDE SEQUENCE [LARGE SCALE GENOMIC DNA]</scope>
    <source>
        <strain evidence="2 3">NBRC 108639</strain>
    </source>
</reference>
<accession>A0A6V8KME7</accession>
<keyword evidence="1" id="KW-0812">Transmembrane</keyword>
<evidence type="ECO:0008006" key="4">
    <source>
        <dbReference type="Google" id="ProtNLM"/>
    </source>
</evidence>
<keyword evidence="3" id="KW-1185">Reference proteome</keyword>
<dbReference type="Pfam" id="PF06197">
    <property type="entry name" value="DUF998"/>
    <property type="match status" value="1"/>
</dbReference>
<proteinExistence type="predicted"/>
<keyword evidence="1" id="KW-1133">Transmembrane helix</keyword>
<dbReference type="Proteomes" id="UP000482800">
    <property type="component" value="Unassembled WGS sequence"/>
</dbReference>
<dbReference type="EMBL" id="BLPF01000003">
    <property type="protein sequence ID" value="GFJ83591.1"/>
    <property type="molecule type" value="Genomic_DNA"/>
</dbReference>
<gene>
    <name evidence="2" type="ORF">Phou_077710</name>
</gene>
<evidence type="ECO:0000256" key="1">
    <source>
        <dbReference type="SAM" id="Phobius"/>
    </source>
</evidence>
<sequence>MTTVAPVRDSARIRLTAGVLAAPLFLLVSAVQLPFNPGLDLTEHAFSYLSIGPTGPLQQANFVLMGLAHIVAATALVRALTGRTAYAAAALLAAHGLGQVVAGLFTLDPSNGFPAGAPPGLPQTVTTHGHLHGLGFGLSIVSWWRCSSCWPAGSRGAGAASRAASEPTARKPAWPGAVPARRPRWWSRRLA</sequence>
<keyword evidence="1" id="KW-0472">Membrane</keyword>
<evidence type="ECO:0000313" key="2">
    <source>
        <dbReference type="EMBL" id="GFJ83591.1"/>
    </source>
</evidence>
<dbReference type="InterPro" id="IPR009339">
    <property type="entry name" value="DUF998"/>
</dbReference>
<protein>
    <recommendedName>
        <fullName evidence="4">DUF998 domain-containing protein</fullName>
    </recommendedName>
</protein>
<feature type="transmembrane region" description="Helical" evidence="1">
    <location>
        <begin position="87"/>
        <end position="107"/>
    </location>
</feature>